<dbReference type="InterPro" id="IPR013149">
    <property type="entry name" value="ADH-like_C"/>
</dbReference>
<dbReference type="Gene3D" id="3.90.180.10">
    <property type="entry name" value="Medium-chain alcohol dehydrogenases, catalytic domain"/>
    <property type="match status" value="1"/>
</dbReference>
<protein>
    <submittedName>
        <fullName evidence="2">GroES-like protein</fullName>
    </submittedName>
</protein>
<accession>A0A166IE04</accession>
<dbReference type="InterPro" id="IPR013154">
    <property type="entry name" value="ADH-like_N"/>
</dbReference>
<dbReference type="GO" id="GO:0016651">
    <property type="term" value="F:oxidoreductase activity, acting on NAD(P)H"/>
    <property type="evidence" value="ECO:0007669"/>
    <property type="project" value="InterPro"/>
</dbReference>
<organism evidence="2 3">
    <name type="scientific">Athelia psychrophila</name>
    <dbReference type="NCBI Taxonomy" id="1759441"/>
    <lineage>
        <taxon>Eukaryota</taxon>
        <taxon>Fungi</taxon>
        <taxon>Dikarya</taxon>
        <taxon>Basidiomycota</taxon>
        <taxon>Agaricomycotina</taxon>
        <taxon>Agaricomycetes</taxon>
        <taxon>Agaricomycetidae</taxon>
        <taxon>Atheliales</taxon>
        <taxon>Atheliaceae</taxon>
        <taxon>Athelia</taxon>
    </lineage>
</organism>
<dbReference type="Pfam" id="PF00107">
    <property type="entry name" value="ADH_zinc_N"/>
    <property type="match status" value="1"/>
</dbReference>
<evidence type="ECO:0000313" key="2">
    <source>
        <dbReference type="EMBL" id="KZP19712.1"/>
    </source>
</evidence>
<dbReference type="STRING" id="436010.A0A166IE04"/>
<dbReference type="EMBL" id="KV417561">
    <property type="protein sequence ID" value="KZP19712.1"/>
    <property type="molecule type" value="Genomic_DNA"/>
</dbReference>
<dbReference type="PANTHER" id="PTHR45348">
    <property type="entry name" value="HYPOTHETICAL OXIDOREDUCTASE (EUROFUNG)"/>
    <property type="match status" value="1"/>
</dbReference>
<dbReference type="Gene3D" id="3.40.50.720">
    <property type="entry name" value="NAD(P)-binding Rossmann-like Domain"/>
    <property type="match status" value="1"/>
</dbReference>
<evidence type="ECO:0000313" key="3">
    <source>
        <dbReference type="Proteomes" id="UP000076532"/>
    </source>
</evidence>
<dbReference type="InterPro" id="IPR011032">
    <property type="entry name" value="GroES-like_sf"/>
</dbReference>
<dbReference type="InterPro" id="IPR020843">
    <property type="entry name" value="ER"/>
</dbReference>
<dbReference type="InterPro" id="IPR036291">
    <property type="entry name" value="NAD(P)-bd_dom_sf"/>
</dbReference>
<dbReference type="AlphaFoldDB" id="A0A166IE04"/>
<dbReference type="Proteomes" id="UP000076532">
    <property type="component" value="Unassembled WGS sequence"/>
</dbReference>
<dbReference type="Pfam" id="PF08240">
    <property type="entry name" value="ADH_N"/>
    <property type="match status" value="1"/>
</dbReference>
<dbReference type="OrthoDB" id="10257049at2759"/>
<dbReference type="SUPFAM" id="SSF51735">
    <property type="entry name" value="NAD(P)-binding Rossmann-fold domains"/>
    <property type="match status" value="1"/>
</dbReference>
<proteinExistence type="predicted"/>
<dbReference type="CDD" id="cd08249">
    <property type="entry name" value="enoyl_reductase_like"/>
    <property type="match status" value="1"/>
</dbReference>
<feature type="domain" description="Enoyl reductase (ER)" evidence="1">
    <location>
        <begin position="14"/>
        <end position="341"/>
    </location>
</feature>
<name>A0A166IE04_9AGAM</name>
<dbReference type="SUPFAM" id="SSF50129">
    <property type="entry name" value="GroES-like"/>
    <property type="match status" value="1"/>
</dbReference>
<evidence type="ECO:0000259" key="1">
    <source>
        <dbReference type="SMART" id="SM00829"/>
    </source>
</evidence>
<reference evidence="2 3" key="1">
    <citation type="journal article" date="2016" name="Mol. Biol. Evol.">
        <title>Comparative Genomics of Early-Diverging Mushroom-Forming Fungi Provides Insights into the Origins of Lignocellulose Decay Capabilities.</title>
        <authorList>
            <person name="Nagy L.G."/>
            <person name="Riley R."/>
            <person name="Tritt A."/>
            <person name="Adam C."/>
            <person name="Daum C."/>
            <person name="Floudas D."/>
            <person name="Sun H."/>
            <person name="Yadav J.S."/>
            <person name="Pangilinan J."/>
            <person name="Larsson K.H."/>
            <person name="Matsuura K."/>
            <person name="Barry K."/>
            <person name="Labutti K."/>
            <person name="Kuo R."/>
            <person name="Ohm R.A."/>
            <person name="Bhattacharya S.S."/>
            <person name="Shirouzu T."/>
            <person name="Yoshinaga Y."/>
            <person name="Martin F.M."/>
            <person name="Grigoriev I.V."/>
            <person name="Hibbett D.S."/>
        </authorList>
    </citation>
    <scope>NUCLEOTIDE SEQUENCE [LARGE SCALE GENOMIC DNA]</scope>
    <source>
        <strain evidence="2 3">CBS 109695</strain>
    </source>
</reference>
<gene>
    <name evidence="2" type="ORF">FIBSPDRAFT_743429</name>
</gene>
<dbReference type="InterPro" id="IPR047122">
    <property type="entry name" value="Trans-enoyl_RdTase-like"/>
</dbReference>
<dbReference type="SMART" id="SM00829">
    <property type="entry name" value="PKS_ER"/>
    <property type="match status" value="1"/>
</dbReference>
<sequence>MSQIPSTHRALVINADHSGWEVKEQPIPAYDDLLVKVHAIGLNPTDWKHCHYKQIPPGSSTGSDFAGVVVAARGGTQYKVGDRVAGFTRGGFLQRDNGAFAEYIAAQTPIVWAIPDGTTFEQAAAVGGIPADTAAQALYTRLDIPRPWDPARATAIKAGDPILIWSGASSVSHYAIQLAKLAGLKVYTTASPHHTHLEALGADVVLDYNGADVQESVGQKIRALSGGEIKVALDGFSHAESIELVAQALSAQGGTIVSIPDDFGTKHPNVEVVSNVVYDVLEEKHAVDRADIADWHKVLPGLLASKKVRAHSIDHQQGGLEAIPVGLLRLQEGTVSGQRIVYMISE</sequence>
<keyword evidence="3" id="KW-1185">Reference proteome</keyword>